<dbReference type="Proteomes" id="UP000706891">
    <property type="component" value="Unassembled WGS sequence"/>
</dbReference>
<gene>
    <name evidence="1" type="ORF">H6A34_11885</name>
</gene>
<sequence>MDRLRLCYKQPQQLFYDVTSLENGDEMDCGYFRLKVIDNGRATDNELPPTNATALITYWDGSKDVSMGELTLNNSAKYKGRCFLSFAQPSLYDCQGRDVCTGEKYNHLCYLPYVSDVLGLQLNNITLLEIAADSNYNPIPAIRRLVHDHQNYDMILRGKKVADANRKIGGYYETYGRSRERQDRYPTLNFRSEKDPEYPKLRIYNKTREILESSGKKYEEAWNEYGNHAVFRAEIELRNESYRQWLSYIHSIKPEWGDLEATEHLLLGEEYRTAIWLYWTRRMLYFKPKGKRKEVIDLADIISGEVC</sequence>
<dbReference type="EMBL" id="JACJJG010000096">
    <property type="protein sequence ID" value="MBM6674571.1"/>
    <property type="molecule type" value="Genomic_DNA"/>
</dbReference>
<keyword evidence="2" id="KW-1185">Reference proteome</keyword>
<comment type="caution">
    <text evidence="1">The sequence shown here is derived from an EMBL/GenBank/DDBJ whole genome shotgun (WGS) entry which is preliminary data.</text>
</comment>
<dbReference type="AlphaFoldDB" id="A0A938WVT1"/>
<evidence type="ECO:0000313" key="2">
    <source>
        <dbReference type="Proteomes" id="UP000706891"/>
    </source>
</evidence>
<protein>
    <submittedName>
        <fullName evidence="1">Uncharacterized protein</fullName>
    </submittedName>
</protein>
<dbReference type="RefSeq" id="WP_205105696.1">
    <property type="nucleotide sequence ID" value="NZ_JACJJG010000096.1"/>
</dbReference>
<reference evidence="1" key="1">
    <citation type="submission" date="2020-08" db="EMBL/GenBank/DDBJ databases">
        <authorList>
            <person name="Cejkova D."/>
            <person name="Kubasova T."/>
            <person name="Jahodarova E."/>
            <person name="Rychlik I."/>
        </authorList>
    </citation>
    <scope>NUCLEOTIDE SEQUENCE</scope>
    <source>
        <strain evidence="1">An824</strain>
    </source>
</reference>
<reference evidence="1" key="2">
    <citation type="journal article" date="2021" name="Sci. Rep.">
        <title>The distribution of antibiotic resistance genes in chicken gut microbiota commensals.</title>
        <authorList>
            <person name="Juricova H."/>
            <person name="Matiasovicova J."/>
            <person name="Kubasova T."/>
            <person name="Cejkova D."/>
            <person name="Rychlik I."/>
        </authorList>
    </citation>
    <scope>NUCLEOTIDE SEQUENCE</scope>
    <source>
        <strain evidence="1">An824</strain>
    </source>
</reference>
<proteinExistence type="predicted"/>
<evidence type="ECO:0000313" key="1">
    <source>
        <dbReference type="EMBL" id="MBM6674571.1"/>
    </source>
</evidence>
<name>A0A938WVT1_9BACT</name>
<organism evidence="1 2">
    <name type="scientific">Marseilla massiliensis</name>
    <dbReference type="NCBI Taxonomy" id="1841864"/>
    <lineage>
        <taxon>Bacteria</taxon>
        <taxon>Pseudomonadati</taxon>
        <taxon>Bacteroidota</taxon>
        <taxon>Bacteroidia</taxon>
        <taxon>Bacteroidales</taxon>
        <taxon>Prevotellaceae</taxon>
        <taxon>Marseilla</taxon>
    </lineage>
</organism>
<accession>A0A938WVT1</accession>